<name>A0A1I1YJN0_9ACTN</name>
<reference evidence="6 7" key="1">
    <citation type="submission" date="2016-10" db="EMBL/GenBank/DDBJ databases">
        <authorList>
            <person name="de Groot N.N."/>
        </authorList>
    </citation>
    <scope>NUCLEOTIDE SEQUENCE [LARGE SCALE GENOMIC DNA]</scope>
    <source>
        <strain evidence="6 7">CGMCC 4.3510</strain>
    </source>
</reference>
<keyword evidence="7" id="KW-1185">Reference proteome</keyword>
<dbReference type="Gene3D" id="1.10.10.10">
    <property type="entry name" value="Winged helix-like DNA-binding domain superfamily/Winged helix DNA-binding domain"/>
    <property type="match status" value="1"/>
</dbReference>
<evidence type="ECO:0000256" key="2">
    <source>
        <dbReference type="ARBA" id="ARBA00023125"/>
    </source>
</evidence>
<dbReference type="PANTHER" id="PTHR34580:SF3">
    <property type="entry name" value="PROTEIN PAFB"/>
    <property type="match status" value="1"/>
</dbReference>
<dbReference type="InterPro" id="IPR001034">
    <property type="entry name" value="DeoR_HTH"/>
</dbReference>
<dbReference type="InterPro" id="IPR036388">
    <property type="entry name" value="WH-like_DNA-bd_sf"/>
</dbReference>
<dbReference type="Pfam" id="PF13280">
    <property type="entry name" value="WYL"/>
    <property type="match status" value="1"/>
</dbReference>
<dbReference type="SUPFAM" id="SSF46785">
    <property type="entry name" value="Winged helix' DNA-binding domain"/>
    <property type="match status" value="1"/>
</dbReference>
<dbReference type="GO" id="GO:0003700">
    <property type="term" value="F:DNA-binding transcription factor activity"/>
    <property type="evidence" value="ECO:0007669"/>
    <property type="project" value="InterPro"/>
</dbReference>
<keyword evidence="2" id="KW-0238">DNA-binding</keyword>
<dbReference type="Proteomes" id="UP000199323">
    <property type="component" value="Unassembled WGS sequence"/>
</dbReference>
<dbReference type="AlphaFoldDB" id="A0A1I1YJN0"/>
<feature type="domain" description="HTH deoR-type" evidence="5">
    <location>
        <begin position="14"/>
        <end position="73"/>
    </location>
</feature>
<sequence length="410" mass="43590">MSATRGRIGRMQKTSARLLTLLSLLQARRDWPGAELAARLGVSDRTVRRDVDRLRELGYPIAAVKGPDGGYRLGAGARLPPLLFDDDQAVALAIALRMAAATGAGIEEAAARALATVRQVLPARLRHRVDTLAVTALPRPGARADSEVLTALSAAVHAAEVLRFDYVRPGEAAPKAAGATAPRPADAHLRTDEAAPGAGDDTVPRHVRTPEVRDDTPPRRAHARTDEAARTAGEATAPRRVEPYHLVARGGRWYLLAWDLDRADWRTFRADRIRDPRTPTGPRFTPRPVPGGDAAAFVAARFRGAANTGDTADWPCRGEVVLHLPAATVTAYAPDDTTVEPVATDRCRVTAASWSWPALAASFARYDAPLDVVGPPALADAFAALARRFTEAAAGRAGRENPGSGPAPPP</sequence>
<feature type="compositionally biased region" description="Low complexity" evidence="4">
    <location>
        <begin position="174"/>
        <end position="184"/>
    </location>
</feature>
<organism evidence="6 7">
    <name type="scientific">Actinacidiphila alni</name>
    <dbReference type="NCBI Taxonomy" id="380248"/>
    <lineage>
        <taxon>Bacteria</taxon>
        <taxon>Bacillati</taxon>
        <taxon>Actinomycetota</taxon>
        <taxon>Actinomycetes</taxon>
        <taxon>Kitasatosporales</taxon>
        <taxon>Streptomycetaceae</taxon>
        <taxon>Actinacidiphila</taxon>
    </lineage>
</organism>
<dbReference type="InterPro" id="IPR026881">
    <property type="entry name" value="WYL_dom"/>
</dbReference>
<dbReference type="GO" id="GO:0003677">
    <property type="term" value="F:DNA binding"/>
    <property type="evidence" value="ECO:0007669"/>
    <property type="project" value="UniProtKB-KW"/>
</dbReference>
<proteinExistence type="predicted"/>
<keyword evidence="1" id="KW-0805">Transcription regulation</keyword>
<dbReference type="InterPro" id="IPR018356">
    <property type="entry name" value="Tscrpt_reg_HTH_DeoR_CS"/>
</dbReference>
<dbReference type="EMBL" id="FONG01000002">
    <property type="protein sequence ID" value="SFE19747.1"/>
    <property type="molecule type" value="Genomic_DNA"/>
</dbReference>
<accession>A0A1I1YJN0</accession>
<evidence type="ECO:0000259" key="5">
    <source>
        <dbReference type="PROSITE" id="PS51000"/>
    </source>
</evidence>
<keyword evidence="3" id="KW-0804">Transcription</keyword>
<feature type="region of interest" description="Disordered" evidence="4">
    <location>
        <begin position="174"/>
        <end position="236"/>
    </location>
</feature>
<dbReference type="Pfam" id="PF08279">
    <property type="entry name" value="HTH_11"/>
    <property type="match status" value="1"/>
</dbReference>
<dbReference type="PROSITE" id="PS51000">
    <property type="entry name" value="HTH_DEOR_2"/>
    <property type="match status" value="1"/>
</dbReference>
<evidence type="ECO:0000256" key="3">
    <source>
        <dbReference type="ARBA" id="ARBA00023163"/>
    </source>
</evidence>
<feature type="compositionally biased region" description="Basic and acidic residues" evidence="4">
    <location>
        <begin position="202"/>
        <end position="229"/>
    </location>
</feature>
<protein>
    <submittedName>
        <fullName evidence="6">HTH domain-containing protein</fullName>
    </submittedName>
</protein>
<dbReference type="PANTHER" id="PTHR34580">
    <property type="match status" value="1"/>
</dbReference>
<evidence type="ECO:0000256" key="1">
    <source>
        <dbReference type="ARBA" id="ARBA00023015"/>
    </source>
</evidence>
<dbReference type="PROSITE" id="PS00894">
    <property type="entry name" value="HTH_DEOR_1"/>
    <property type="match status" value="1"/>
</dbReference>
<dbReference type="STRING" id="380248.SAMN05216251_10260"/>
<gene>
    <name evidence="6" type="ORF">SAMN05216251_10260</name>
</gene>
<evidence type="ECO:0000256" key="4">
    <source>
        <dbReference type="SAM" id="MobiDB-lite"/>
    </source>
</evidence>
<evidence type="ECO:0000313" key="7">
    <source>
        <dbReference type="Proteomes" id="UP000199323"/>
    </source>
</evidence>
<dbReference type="InterPro" id="IPR036390">
    <property type="entry name" value="WH_DNA-bd_sf"/>
</dbReference>
<dbReference type="InterPro" id="IPR013196">
    <property type="entry name" value="HTH_11"/>
</dbReference>
<dbReference type="PROSITE" id="PS52050">
    <property type="entry name" value="WYL"/>
    <property type="match status" value="1"/>
</dbReference>
<dbReference type="InterPro" id="IPR051534">
    <property type="entry name" value="CBASS_pafABC_assoc_protein"/>
</dbReference>
<evidence type="ECO:0000313" key="6">
    <source>
        <dbReference type="EMBL" id="SFE19747.1"/>
    </source>
</evidence>